<evidence type="ECO:0000313" key="3">
    <source>
        <dbReference type="Proteomes" id="UP000054232"/>
    </source>
</evidence>
<protein>
    <submittedName>
        <fullName evidence="2">Uncharacterized protein</fullName>
    </submittedName>
</protein>
<evidence type="ECO:0000256" key="1">
    <source>
        <dbReference type="SAM" id="MobiDB-lite"/>
    </source>
</evidence>
<organism evidence="2 3">
    <name type="scientific">Eurypyga helias</name>
    <name type="common">Sunbittern</name>
    <name type="synonym">Ardea helias</name>
    <dbReference type="NCBI Taxonomy" id="54383"/>
    <lineage>
        <taxon>Eukaryota</taxon>
        <taxon>Metazoa</taxon>
        <taxon>Chordata</taxon>
        <taxon>Craniata</taxon>
        <taxon>Vertebrata</taxon>
        <taxon>Euteleostomi</taxon>
        <taxon>Archelosauria</taxon>
        <taxon>Archosauria</taxon>
        <taxon>Dinosauria</taxon>
        <taxon>Saurischia</taxon>
        <taxon>Theropoda</taxon>
        <taxon>Coelurosauria</taxon>
        <taxon>Aves</taxon>
        <taxon>Neognathae</taxon>
        <taxon>Neoaves</taxon>
        <taxon>Phaethontimorphae</taxon>
        <taxon>Eurypygiformes</taxon>
        <taxon>Eurypygidae</taxon>
        <taxon>Eurypyga</taxon>
    </lineage>
</organism>
<proteinExistence type="predicted"/>
<feature type="non-terminal residue" evidence="2">
    <location>
        <position position="1"/>
    </location>
</feature>
<gene>
    <name evidence="2" type="ORF">N326_09824</name>
</gene>
<accession>A0A093LNZ0</accession>
<keyword evidence="3" id="KW-1185">Reference proteome</keyword>
<feature type="region of interest" description="Disordered" evidence="1">
    <location>
        <begin position="47"/>
        <end position="75"/>
    </location>
</feature>
<reference evidence="2 3" key="1">
    <citation type="submission" date="2014-04" db="EMBL/GenBank/DDBJ databases">
        <title>Genome evolution of avian class.</title>
        <authorList>
            <person name="Zhang G."/>
            <person name="Li C."/>
        </authorList>
    </citation>
    <scope>NUCLEOTIDE SEQUENCE [LARGE SCALE GENOMIC DNA]</scope>
    <source>
        <strain evidence="2">BGI_N326</strain>
    </source>
</reference>
<dbReference type="EMBL" id="KK576072">
    <property type="protein sequence ID" value="KFW10491.1"/>
    <property type="molecule type" value="Genomic_DNA"/>
</dbReference>
<evidence type="ECO:0000313" key="2">
    <source>
        <dbReference type="EMBL" id="KFW10491.1"/>
    </source>
</evidence>
<feature type="non-terminal residue" evidence="2">
    <location>
        <position position="106"/>
    </location>
</feature>
<name>A0A093LNZ0_EURHL</name>
<dbReference type="Proteomes" id="UP000054232">
    <property type="component" value="Unassembled WGS sequence"/>
</dbReference>
<dbReference type="AlphaFoldDB" id="A0A093LNZ0"/>
<sequence>DAGENEEEVKRVASRRRGSAASFPEPPLASFGLHWERKAAELLASEKLPPPLSAANPCPDSQAIHSEGSRPEQRPLELLRENHRKNEKKLKLLQALAQEDNSYMQV</sequence>
<feature type="region of interest" description="Disordered" evidence="1">
    <location>
        <begin position="1"/>
        <end position="29"/>
    </location>
</feature>